<reference evidence="2 3" key="1">
    <citation type="journal article" date="2014" name="Genome Announc.">
        <title>Draft Genome Sequence of Gordonia alkanivorans Strain CGMCC6845, a Halotolerant Hydrocarbon-Degrading Bacterium.</title>
        <authorList>
            <person name="Wang X."/>
            <person name="Jin D."/>
            <person name="Zhou L."/>
            <person name="Wu L."/>
            <person name="An W."/>
            <person name="Zhao L."/>
        </authorList>
    </citation>
    <scope>NUCLEOTIDE SEQUENCE [LARGE SCALE GENOMIC DNA]</scope>
    <source>
        <strain evidence="2 3">CGMCC 6845</strain>
    </source>
</reference>
<comment type="caution">
    <text evidence="2">The sequence shown here is derived from an EMBL/GenBank/DDBJ whole genome shotgun (WGS) entry which is preliminary data.</text>
</comment>
<name>W9DF26_9ACTN</name>
<accession>W9DF26</accession>
<dbReference type="SUPFAM" id="SSF54637">
    <property type="entry name" value="Thioesterase/thiol ester dehydrase-isomerase"/>
    <property type="match status" value="2"/>
</dbReference>
<dbReference type="HOGENOM" id="CLU_729249_0_0_11"/>
<dbReference type="Proteomes" id="UP000035035">
    <property type="component" value="Unassembled WGS sequence"/>
</dbReference>
<keyword evidence="3" id="KW-1185">Reference proteome</keyword>
<evidence type="ECO:0000313" key="2">
    <source>
        <dbReference type="EMBL" id="ETA04880.1"/>
    </source>
</evidence>
<dbReference type="PATRIC" id="fig|1423140.3.peg.4238"/>
<organism evidence="2 3">
    <name type="scientific">Gordonia alkanivorans CGMCC 6845</name>
    <dbReference type="NCBI Taxonomy" id="1423140"/>
    <lineage>
        <taxon>Bacteria</taxon>
        <taxon>Bacillati</taxon>
        <taxon>Actinomycetota</taxon>
        <taxon>Actinomycetes</taxon>
        <taxon>Mycobacteriales</taxon>
        <taxon>Gordoniaceae</taxon>
        <taxon>Gordonia</taxon>
    </lineage>
</organism>
<evidence type="ECO:0000313" key="3">
    <source>
        <dbReference type="Proteomes" id="UP000035035"/>
    </source>
</evidence>
<sequence>MTDLHERIDLLRTTIGVRVPVVGWNRWVTTESVRHFAAGIGDDSPRWTRDGQVPPTYLYSCSSVGRADAASTPAPASCLAGYATLWKGDHWTFHSAVEVDRRVTTTVELSAVEVRSSRRRGEVVELEELFRYHDDTGTLLAECRKRTMRFPRRDRTDTADSAPPTFGEPPTYTPEDIDALMRESLCENTPDARATLGPDVCAGDGLGTLVKGPLTVTSIIAWLLGWGSPLVLTDRYAHRMWSADPATRLFGEHGYPDTAEAGHWDTTIARQNGLARGYDFGAQRISWLAQLVTDWCADAGRIVVLDADLLAPNLIGDVTRIGGEVCAVHDDGLVECEVIARNQRDETTASARVVVRPHEH</sequence>
<dbReference type="Gene3D" id="3.10.129.10">
    <property type="entry name" value="Hotdog Thioesterase"/>
    <property type="match status" value="2"/>
</dbReference>
<gene>
    <name evidence="2" type="ORF">V525_21355</name>
</gene>
<dbReference type="InterPro" id="IPR029069">
    <property type="entry name" value="HotDog_dom_sf"/>
</dbReference>
<evidence type="ECO:0008006" key="4">
    <source>
        <dbReference type="Google" id="ProtNLM"/>
    </source>
</evidence>
<evidence type="ECO:0000256" key="1">
    <source>
        <dbReference type="SAM" id="MobiDB-lite"/>
    </source>
</evidence>
<feature type="region of interest" description="Disordered" evidence="1">
    <location>
        <begin position="152"/>
        <end position="174"/>
    </location>
</feature>
<dbReference type="EMBL" id="AYXO01000073">
    <property type="protein sequence ID" value="ETA04880.1"/>
    <property type="molecule type" value="Genomic_DNA"/>
</dbReference>
<protein>
    <recommendedName>
        <fullName evidence="4">N-terminal of MaoC-like dehydratase domain-containing protein</fullName>
    </recommendedName>
</protein>
<dbReference type="AlphaFoldDB" id="W9DF26"/>
<proteinExistence type="predicted"/>